<dbReference type="PANTHER" id="PTHR43213:SF5">
    <property type="entry name" value="BIFUNCTIONAL DTTP_UTP PYROPHOSPHATASE_METHYLTRANSFERASE PROTEIN-RELATED"/>
    <property type="match status" value="1"/>
</dbReference>
<feature type="site" description="Important for substrate specificity" evidence="4">
    <location>
        <position position="84"/>
    </location>
</feature>
<evidence type="ECO:0000256" key="2">
    <source>
        <dbReference type="ARBA" id="ARBA00022801"/>
    </source>
</evidence>
<feature type="active site" description="Proton acceptor" evidence="4">
    <location>
        <position position="83"/>
    </location>
</feature>
<gene>
    <name evidence="5" type="ORF">M2127_001770</name>
</gene>
<comment type="similarity">
    <text evidence="4">Belongs to the Maf family. YhdE subfamily.</text>
</comment>
<keyword evidence="2 4" id="KW-0378">Hydrolase</keyword>
<comment type="caution">
    <text evidence="4">Lacks conserved residue(s) required for the propagation of feature annotation.</text>
</comment>
<comment type="function">
    <text evidence="4">Nucleoside triphosphate pyrophosphatase that hydrolyzes dTTP and UTP. May have a dual role in cell division arrest and in preventing the incorporation of modified nucleotides into cellular nucleic acids.</text>
</comment>
<dbReference type="EMBL" id="JARXYA010000008">
    <property type="protein sequence ID" value="MDH6504450.1"/>
    <property type="molecule type" value="Genomic_DNA"/>
</dbReference>
<comment type="cofactor">
    <cofactor evidence="1 4">
        <name>a divalent metal cation</name>
        <dbReference type="ChEBI" id="CHEBI:60240"/>
    </cofactor>
</comment>
<dbReference type="Pfam" id="PF02545">
    <property type="entry name" value="Maf"/>
    <property type="match status" value="1"/>
</dbReference>
<dbReference type="GO" id="GO:0005737">
    <property type="term" value="C:cytoplasm"/>
    <property type="evidence" value="ECO:0007669"/>
    <property type="project" value="UniProtKB-SubCell"/>
</dbReference>
<dbReference type="AlphaFoldDB" id="A0AA43M9G5"/>
<sequence length="209" mass="22876">MNNHSFIYLASQSPRRQELLKQLGVQFEMLLPSPEEDSESIEIPLPHEKARDYVERVTLTKSTAALQRWKERQLPWAPILCADTTVSLPDDPKGEILGKPADGLDADRILTMLSGKVHEVLTAVAITPALDFKPLCIVQVSKVQFAALSEQDIATYIASGEPFGKAGAYGIQGLGGSLIPSIEGSYSGIMGLPLHETRELLNRAKVTRK</sequence>
<evidence type="ECO:0000313" key="6">
    <source>
        <dbReference type="Proteomes" id="UP001161160"/>
    </source>
</evidence>
<dbReference type="PIRSF" id="PIRSF006305">
    <property type="entry name" value="Maf"/>
    <property type="match status" value="1"/>
</dbReference>
<dbReference type="SUPFAM" id="SSF52972">
    <property type="entry name" value="ITPase-like"/>
    <property type="match status" value="1"/>
</dbReference>
<dbReference type="NCBIfam" id="TIGR00172">
    <property type="entry name" value="maf"/>
    <property type="match status" value="1"/>
</dbReference>
<comment type="caution">
    <text evidence="5">The sequence shown here is derived from an EMBL/GenBank/DDBJ whole genome shotgun (WGS) entry which is preliminary data.</text>
</comment>
<keyword evidence="4" id="KW-0963">Cytoplasm</keyword>
<feature type="site" description="Important for substrate specificity" evidence="4">
    <location>
        <position position="15"/>
    </location>
</feature>
<accession>A0AA43M9G5</accession>
<comment type="catalytic activity">
    <reaction evidence="4">
        <text>dTTP + H2O = dTMP + diphosphate + H(+)</text>
        <dbReference type="Rhea" id="RHEA:28534"/>
        <dbReference type="ChEBI" id="CHEBI:15377"/>
        <dbReference type="ChEBI" id="CHEBI:15378"/>
        <dbReference type="ChEBI" id="CHEBI:33019"/>
        <dbReference type="ChEBI" id="CHEBI:37568"/>
        <dbReference type="ChEBI" id="CHEBI:63528"/>
        <dbReference type="EC" id="3.6.1.9"/>
    </reaction>
</comment>
<proteinExistence type="inferred from homology"/>
<dbReference type="GO" id="GO:0009117">
    <property type="term" value="P:nucleotide metabolic process"/>
    <property type="evidence" value="ECO:0007669"/>
    <property type="project" value="UniProtKB-KW"/>
</dbReference>
<protein>
    <recommendedName>
        <fullName evidence="4">dTTP/UTP pyrophosphatase</fullName>
        <shortName evidence="4">dTTPase/UTPase</shortName>
        <ecNumber evidence="4">3.6.1.9</ecNumber>
    </recommendedName>
    <alternativeName>
        <fullName evidence="4">Nucleoside triphosphate pyrophosphatase</fullName>
    </alternativeName>
    <alternativeName>
        <fullName evidence="4">Nucleotide pyrophosphatase</fullName>
        <shortName evidence="4">Nucleotide PPase</shortName>
    </alternativeName>
</protein>
<dbReference type="CDD" id="cd00555">
    <property type="entry name" value="Maf"/>
    <property type="match status" value="1"/>
</dbReference>
<evidence type="ECO:0000256" key="3">
    <source>
        <dbReference type="ARBA" id="ARBA00023080"/>
    </source>
</evidence>
<dbReference type="HAMAP" id="MF_00528">
    <property type="entry name" value="Maf"/>
    <property type="match status" value="1"/>
</dbReference>
<dbReference type="InterPro" id="IPR003697">
    <property type="entry name" value="Maf-like"/>
</dbReference>
<evidence type="ECO:0000256" key="4">
    <source>
        <dbReference type="HAMAP-Rule" id="MF_00528"/>
    </source>
</evidence>
<dbReference type="PANTHER" id="PTHR43213">
    <property type="entry name" value="BIFUNCTIONAL DTTP/UTP PYROPHOSPHATASE/METHYLTRANSFERASE PROTEIN-RELATED"/>
    <property type="match status" value="1"/>
</dbReference>
<dbReference type="Proteomes" id="UP001161160">
    <property type="component" value="Unassembled WGS sequence"/>
</dbReference>
<dbReference type="EC" id="3.6.1.9" evidence="4"/>
<comment type="subcellular location">
    <subcellularLocation>
        <location evidence="4">Cytoplasm</location>
    </subcellularLocation>
</comment>
<dbReference type="RefSeq" id="WP_280756885.1">
    <property type="nucleotide sequence ID" value="NZ_JARXXW010000013.1"/>
</dbReference>
<reference evidence="5" key="1">
    <citation type="submission" date="2023-04" db="EMBL/GenBank/DDBJ databases">
        <title>Genome Encyclopedia of Bacteria and Archaea VI: Functional Genomics of Type Strains.</title>
        <authorList>
            <person name="Whitman W."/>
        </authorList>
    </citation>
    <scope>NUCLEOTIDE SEQUENCE</scope>
    <source>
        <strain evidence="5">Enz.4-51</strain>
    </source>
</reference>
<organism evidence="5 6">
    <name type="scientific">Polynucleobacter sphagniphilus</name>
    <dbReference type="NCBI Taxonomy" id="1743169"/>
    <lineage>
        <taxon>Bacteria</taxon>
        <taxon>Pseudomonadati</taxon>
        <taxon>Pseudomonadota</taxon>
        <taxon>Betaproteobacteria</taxon>
        <taxon>Burkholderiales</taxon>
        <taxon>Burkholderiaceae</taxon>
        <taxon>Polynucleobacter</taxon>
    </lineage>
</organism>
<dbReference type="InterPro" id="IPR029001">
    <property type="entry name" value="ITPase-like_fam"/>
</dbReference>
<comment type="catalytic activity">
    <reaction evidence="4">
        <text>UTP + H2O = UMP + diphosphate + H(+)</text>
        <dbReference type="Rhea" id="RHEA:29395"/>
        <dbReference type="ChEBI" id="CHEBI:15377"/>
        <dbReference type="ChEBI" id="CHEBI:15378"/>
        <dbReference type="ChEBI" id="CHEBI:33019"/>
        <dbReference type="ChEBI" id="CHEBI:46398"/>
        <dbReference type="ChEBI" id="CHEBI:57865"/>
        <dbReference type="EC" id="3.6.1.9"/>
    </reaction>
</comment>
<evidence type="ECO:0000313" key="5">
    <source>
        <dbReference type="EMBL" id="MDH6504450.1"/>
    </source>
</evidence>
<dbReference type="GO" id="GO:0047429">
    <property type="term" value="F:nucleoside triphosphate diphosphatase activity"/>
    <property type="evidence" value="ECO:0007669"/>
    <property type="project" value="UniProtKB-EC"/>
</dbReference>
<name>A0AA43M9G5_9BURK</name>
<evidence type="ECO:0000256" key="1">
    <source>
        <dbReference type="ARBA" id="ARBA00001968"/>
    </source>
</evidence>
<keyword evidence="6" id="KW-1185">Reference proteome</keyword>
<feature type="site" description="Important for substrate specificity" evidence="4">
    <location>
        <position position="172"/>
    </location>
</feature>
<keyword evidence="3 4" id="KW-0546">Nucleotide metabolism</keyword>
<dbReference type="Gene3D" id="3.90.950.10">
    <property type="match status" value="1"/>
</dbReference>